<evidence type="ECO:0000256" key="1">
    <source>
        <dbReference type="SAM" id="Coils"/>
    </source>
</evidence>
<gene>
    <name evidence="3" type="ORF">BFJ65_g16150</name>
</gene>
<dbReference type="AlphaFoldDB" id="A0A3L6MZQ2"/>
<protein>
    <submittedName>
        <fullName evidence="3">Uncharacterized protein</fullName>
    </submittedName>
</protein>
<accession>A0A3L6MZQ2</accession>
<keyword evidence="1" id="KW-0175">Coiled coil</keyword>
<feature type="region of interest" description="Disordered" evidence="2">
    <location>
        <begin position="1"/>
        <end position="20"/>
    </location>
</feature>
<reference evidence="3 4" key="1">
    <citation type="journal article" date="2018" name="Sci. Rep.">
        <title>Characterisation of pathogen-specific regions and novel effector candidates in Fusarium oxysporum f. sp. cepae.</title>
        <authorList>
            <person name="Armitage A.D."/>
            <person name="Taylor A."/>
            <person name="Sobczyk M.K."/>
            <person name="Baxter L."/>
            <person name="Greenfield B.P."/>
            <person name="Bates H.J."/>
            <person name="Wilson F."/>
            <person name="Jackson A.C."/>
            <person name="Ott S."/>
            <person name="Harrison R.J."/>
            <person name="Clarkson J.P."/>
        </authorList>
    </citation>
    <scope>NUCLEOTIDE SEQUENCE [LARGE SCALE GENOMIC DNA]</scope>
    <source>
        <strain evidence="3 4">FoC_Fus2</strain>
    </source>
</reference>
<sequence>MSDNAENPKEDTEDMSIKANEEAKEYLSYLEAEVQRLKYEEERDQLISELTERNEFLEKEIQRLKEQIKNSSDGKEQETKK</sequence>
<evidence type="ECO:0000313" key="4">
    <source>
        <dbReference type="Proteomes" id="UP000270866"/>
    </source>
</evidence>
<comment type="caution">
    <text evidence="3">The sequence shown here is derived from an EMBL/GenBank/DDBJ whole genome shotgun (WGS) entry which is preliminary data.</text>
</comment>
<organism evidence="3 4">
    <name type="scientific">Fusarium oxysporum f. sp. cepae</name>
    <dbReference type="NCBI Taxonomy" id="396571"/>
    <lineage>
        <taxon>Eukaryota</taxon>
        <taxon>Fungi</taxon>
        <taxon>Dikarya</taxon>
        <taxon>Ascomycota</taxon>
        <taxon>Pezizomycotina</taxon>
        <taxon>Sordariomycetes</taxon>
        <taxon>Hypocreomycetidae</taxon>
        <taxon>Hypocreales</taxon>
        <taxon>Nectriaceae</taxon>
        <taxon>Fusarium</taxon>
        <taxon>Fusarium oxysporum species complex</taxon>
    </lineage>
</organism>
<dbReference type="Proteomes" id="UP000270866">
    <property type="component" value="Unassembled WGS sequence"/>
</dbReference>
<dbReference type="EMBL" id="MRCU01000012">
    <property type="protein sequence ID" value="RKK09704.1"/>
    <property type="molecule type" value="Genomic_DNA"/>
</dbReference>
<evidence type="ECO:0000256" key="2">
    <source>
        <dbReference type="SAM" id="MobiDB-lite"/>
    </source>
</evidence>
<name>A0A3L6MZQ2_FUSOX</name>
<proteinExistence type="predicted"/>
<feature type="coiled-coil region" evidence="1">
    <location>
        <begin position="20"/>
        <end position="81"/>
    </location>
</feature>
<evidence type="ECO:0000313" key="3">
    <source>
        <dbReference type="EMBL" id="RKK09704.1"/>
    </source>
</evidence>